<evidence type="ECO:0000259" key="14">
    <source>
        <dbReference type="Pfam" id="PF08544"/>
    </source>
</evidence>
<evidence type="ECO:0000313" key="15">
    <source>
        <dbReference type="Ensembl" id="ENSEBUP00000013088.1"/>
    </source>
</evidence>
<keyword evidence="6" id="KW-0808">Transferase</keyword>
<evidence type="ECO:0000256" key="4">
    <source>
        <dbReference type="ARBA" id="ARBA00022490"/>
    </source>
</evidence>
<evidence type="ECO:0000256" key="11">
    <source>
        <dbReference type="ARBA" id="ARBA00023098"/>
    </source>
</evidence>
<comment type="similarity">
    <text evidence="2">Belongs to the GHMP kinase family. Mevalonate kinase subfamily.</text>
</comment>
<dbReference type="Pfam" id="PF08544">
    <property type="entry name" value="GHMP_kinases_C"/>
    <property type="match status" value="1"/>
</dbReference>
<dbReference type="GO" id="GO:0005524">
    <property type="term" value="F:ATP binding"/>
    <property type="evidence" value="ECO:0007669"/>
    <property type="project" value="UniProtKB-KW"/>
</dbReference>
<dbReference type="AlphaFoldDB" id="A0A8C4QCR0"/>
<feature type="domain" description="GHMP kinase C-terminal" evidence="14">
    <location>
        <begin position="338"/>
        <end position="399"/>
    </location>
</feature>
<dbReference type="InterPro" id="IPR020568">
    <property type="entry name" value="Ribosomal_Su5_D2-typ_SF"/>
</dbReference>
<dbReference type="Proteomes" id="UP000694388">
    <property type="component" value="Unplaced"/>
</dbReference>
<dbReference type="UniPathway" id="UPA00057">
    <property type="reaction ID" value="UER00098"/>
</dbReference>
<evidence type="ECO:0000256" key="1">
    <source>
        <dbReference type="ARBA" id="ARBA00004496"/>
    </source>
</evidence>
<evidence type="ECO:0000256" key="6">
    <source>
        <dbReference type="ARBA" id="ARBA00022679"/>
    </source>
</evidence>
<keyword evidence="5" id="KW-0444">Lipid biosynthesis</keyword>
<evidence type="ECO:0000256" key="10">
    <source>
        <dbReference type="ARBA" id="ARBA00022842"/>
    </source>
</evidence>
<dbReference type="Gene3D" id="3.30.70.890">
    <property type="entry name" value="GHMP kinase, C-terminal domain"/>
    <property type="match status" value="1"/>
</dbReference>
<dbReference type="EC" id="2.7.1.36" evidence="3"/>
<accession>A0A8C4QCR0</accession>
<keyword evidence="7" id="KW-0547">Nucleotide-binding</keyword>
<proteinExistence type="inferred from homology"/>
<evidence type="ECO:0000256" key="7">
    <source>
        <dbReference type="ARBA" id="ARBA00022741"/>
    </source>
</evidence>
<evidence type="ECO:0000256" key="2">
    <source>
        <dbReference type="ARBA" id="ARBA00006495"/>
    </source>
</evidence>
<name>A0A8C4QCR0_EPTBU</name>
<dbReference type="FunFam" id="3.30.230.10:FF:000027">
    <property type="entry name" value="Mevalonate kinase"/>
    <property type="match status" value="1"/>
</dbReference>
<dbReference type="InterPro" id="IPR014721">
    <property type="entry name" value="Ribsml_uS5_D2-typ_fold_subgr"/>
</dbReference>
<comment type="pathway">
    <text evidence="12">Isoprenoid biosynthesis; isopentenyl diphosphate biosynthesis via mevalonate pathway; isopentenyl diphosphate from (R)-mevalonate: step 1/3.</text>
</comment>
<keyword evidence="4" id="KW-0963">Cytoplasm</keyword>
<dbReference type="SUPFAM" id="SSF55060">
    <property type="entry name" value="GHMP Kinase, C-terminal domain"/>
    <property type="match status" value="1"/>
</dbReference>
<evidence type="ECO:0000256" key="3">
    <source>
        <dbReference type="ARBA" id="ARBA00012103"/>
    </source>
</evidence>
<dbReference type="SUPFAM" id="SSF54211">
    <property type="entry name" value="Ribosomal protein S5 domain 2-like"/>
    <property type="match status" value="1"/>
</dbReference>
<protein>
    <recommendedName>
        <fullName evidence="3">mevalonate kinase</fullName>
        <ecNumber evidence="3">2.7.1.36</ecNumber>
    </recommendedName>
</protein>
<evidence type="ECO:0000256" key="9">
    <source>
        <dbReference type="ARBA" id="ARBA00022840"/>
    </source>
</evidence>
<feature type="domain" description="GHMP kinase N-terminal" evidence="13">
    <location>
        <begin position="117"/>
        <end position="207"/>
    </location>
</feature>
<dbReference type="Gene3D" id="3.30.230.10">
    <property type="match status" value="1"/>
</dbReference>
<dbReference type="GO" id="GO:0005829">
    <property type="term" value="C:cytosol"/>
    <property type="evidence" value="ECO:0007669"/>
    <property type="project" value="TreeGrafter"/>
</dbReference>
<keyword evidence="16" id="KW-1185">Reference proteome</keyword>
<dbReference type="InterPro" id="IPR013750">
    <property type="entry name" value="GHMP_kinase_C_dom"/>
</dbReference>
<evidence type="ECO:0000256" key="8">
    <source>
        <dbReference type="ARBA" id="ARBA00022777"/>
    </source>
</evidence>
<dbReference type="GO" id="GO:0004496">
    <property type="term" value="F:mevalonate kinase activity"/>
    <property type="evidence" value="ECO:0007669"/>
    <property type="project" value="UniProtKB-EC"/>
</dbReference>
<keyword evidence="10" id="KW-0460">Magnesium</keyword>
<keyword evidence="9" id="KW-0067">ATP-binding</keyword>
<dbReference type="InterPro" id="IPR036554">
    <property type="entry name" value="GHMP_kinase_C_sf"/>
</dbReference>
<organism evidence="15 16">
    <name type="scientific">Eptatretus burgeri</name>
    <name type="common">Inshore hagfish</name>
    <dbReference type="NCBI Taxonomy" id="7764"/>
    <lineage>
        <taxon>Eukaryota</taxon>
        <taxon>Metazoa</taxon>
        <taxon>Chordata</taxon>
        <taxon>Craniata</taxon>
        <taxon>Vertebrata</taxon>
        <taxon>Cyclostomata</taxon>
        <taxon>Myxini</taxon>
        <taxon>Myxiniformes</taxon>
        <taxon>Myxinidae</taxon>
        <taxon>Eptatretinae</taxon>
        <taxon>Eptatretus</taxon>
    </lineage>
</organism>
<dbReference type="GeneTree" id="ENSGT00950000183187"/>
<dbReference type="InterPro" id="IPR006203">
    <property type="entry name" value="GHMP_knse_ATP-bd_CS"/>
</dbReference>
<comment type="subcellular location">
    <subcellularLocation>
        <location evidence="1">Cytoplasm</location>
    </subcellularLocation>
</comment>
<dbReference type="PANTHER" id="PTHR43290">
    <property type="entry name" value="MEVALONATE KINASE"/>
    <property type="match status" value="1"/>
</dbReference>
<keyword evidence="11" id="KW-0443">Lipid metabolism</keyword>
<dbReference type="GO" id="GO:0019287">
    <property type="term" value="P:isopentenyl diphosphate biosynthetic process, mevalonate pathway"/>
    <property type="evidence" value="ECO:0007669"/>
    <property type="project" value="UniProtKB-UniPathway"/>
</dbReference>
<evidence type="ECO:0000256" key="12">
    <source>
        <dbReference type="ARBA" id="ARBA00029438"/>
    </source>
</evidence>
<dbReference type="InterPro" id="IPR006205">
    <property type="entry name" value="Mev_gal_kin"/>
</dbReference>
<evidence type="ECO:0000313" key="16">
    <source>
        <dbReference type="Proteomes" id="UP000694388"/>
    </source>
</evidence>
<dbReference type="PANTHER" id="PTHR43290:SF2">
    <property type="entry name" value="MEVALONATE KINASE"/>
    <property type="match status" value="1"/>
</dbReference>
<dbReference type="PRINTS" id="PR00959">
    <property type="entry name" value="MEVGALKINASE"/>
</dbReference>
<evidence type="ECO:0000256" key="5">
    <source>
        <dbReference type="ARBA" id="ARBA00022516"/>
    </source>
</evidence>
<dbReference type="Pfam" id="PF00288">
    <property type="entry name" value="GHMP_kinases_N"/>
    <property type="match status" value="1"/>
</dbReference>
<reference evidence="15" key="2">
    <citation type="submission" date="2025-09" db="UniProtKB">
        <authorList>
            <consortium name="Ensembl"/>
        </authorList>
    </citation>
    <scope>IDENTIFICATION</scope>
</reference>
<keyword evidence="8" id="KW-0418">Kinase</keyword>
<dbReference type="GO" id="GO:0006695">
    <property type="term" value="P:cholesterol biosynthetic process"/>
    <property type="evidence" value="ECO:0007669"/>
    <property type="project" value="TreeGrafter"/>
</dbReference>
<dbReference type="Ensembl" id="ENSEBUT00000013664.1">
    <property type="protein sequence ID" value="ENSEBUP00000013088.1"/>
    <property type="gene ID" value="ENSEBUG00000008275.1"/>
</dbReference>
<sequence>MAESGEVLIVSAPGKIILHGEHSVVYGKTALAASIGLRTRVRLRSSSNGATRLHLASLDISREWPLKNLSHAIPNMHGRQNPAPPQPDLILVLRQLSESDKGDIENSALLVFLFLYTHICSASGLPALDVHIESELPPSAGLGSSAAYCTSLAAALLTATHNISHNLSNSRWQQKDLELINKWAFQAEILIHGNPSGIDNTVSTFGGALSYQSGHISELKSIPPLSVLLTNTNIPRSTSTLVSAVKGNVNKVGTAAAACFDGICFSCMPRKTCIFSDMTLHCQFPDIYKPLLDSMGAIAVEGKRVMDALADRMLPEVSVACNTLESKDDLFCIWETLIDVNQQLLMAIGVGHPCLEQICRVTRKHGLHSKLTGAGGGGCCFTVVPPGVGANVVSAVRTELVQCGFVCWETDLGGPGVCVHAPDPAELHLAEEK</sequence>
<evidence type="ECO:0000259" key="13">
    <source>
        <dbReference type="Pfam" id="PF00288"/>
    </source>
</evidence>
<dbReference type="PROSITE" id="PS00627">
    <property type="entry name" value="GHMP_KINASES_ATP"/>
    <property type="match status" value="1"/>
</dbReference>
<dbReference type="InterPro" id="IPR006204">
    <property type="entry name" value="GHMP_kinase_N_dom"/>
</dbReference>
<reference evidence="15" key="1">
    <citation type="submission" date="2025-08" db="UniProtKB">
        <authorList>
            <consortium name="Ensembl"/>
        </authorList>
    </citation>
    <scope>IDENTIFICATION</scope>
</reference>